<evidence type="ECO:0000313" key="7">
    <source>
        <dbReference type="EMBL" id="POI26775.1"/>
    </source>
</evidence>
<dbReference type="FunFam" id="1.20.1260.100:FF:000001">
    <property type="entry name" value="translocator protein 2"/>
    <property type="match status" value="1"/>
</dbReference>
<evidence type="ECO:0000256" key="3">
    <source>
        <dbReference type="ARBA" id="ARBA00022692"/>
    </source>
</evidence>
<dbReference type="PANTHER" id="PTHR10057">
    <property type="entry name" value="PERIPHERAL-TYPE BENZODIAZEPINE RECEPTOR"/>
    <property type="match status" value="1"/>
</dbReference>
<dbReference type="OrthoDB" id="8841220at2759"/>
<feature type="transmembrane region" description="Helical" evidence="6">
    <location>
        <begin position="128"/>
        <end position="148"/>
    </location>
</feature>
<dbReference type="EMBL" id="PPHD01027063">
    <property type="protein sequence ID" value="POI26775.1"/>
    <property type="molecule type" value="Genomic_DNA"/>
</dbReference>
<comment type="subcellular location">
    <subcellularLocation>
        <location evidence="1">Membrane</location>
        <topology evidence="1">Multi-pass membrane protein</topology>
    </subcellularLocation>
</comment>
<evidence type="ECO:0000313" key="8">
    <source>
        <dbReference type="Proteomes" id="UP000237246"/>
    </source>
</evidence>
<evidence type="ECO:0000256" key="5">
    <source>
        <dbReference type="ARBA" id="ARBA00023136"/>
    </source>
</evidence>
<comment type="similarity">
    <text evidence="2">Belongs to the TspO/BZRP family.</text>
</comment>
<dbReference type="AlphaFoldDB" id="A0A2P4SRP5"/>
<comment type="caution">
    <text evidence="7">The sequence shown here is derived from an EMBL/GenBank/DDBJ whole genome shotgun (WGS) entry which is preliminary data.</text>
</comment>
<evidence type="ECO:0000256" key="2">
    <source>
        <dbReference type="ARBA" id="ARBA00007524"/>
    </source>
</evidence>
<dbReference type="GO" id="GO:0005741">
    <property type="term" value="C:mitochondrial outer membrane"/>
    <property type="evidence" value="ECO:0007669"/>
    <property type="project" value="TreeGrafter"/>
</dbReference>
<evidence type="ECO:0000256" key="1">
    <source>
        <dbReference type="ARBA" id="ARBA00004141"/>
    </source>
</evidence>
<evidence type="ECO:0008006" key="9">
    <source>
        <dbReference type="Google" id="ProtNLM"/>
    </source>
</evidence>
<dbReference type="InterPro" id="IPR004307">
    <property type="entry name" value="TspO_MBR"/>
</dbReference>
<protein>
    <recommendedName>
        <fullName evidence="9">Translocator protein</fullName>
    </recommendedName>
</protein>
<dbReference type="Gene3D" id="1.20.1260.100">
    <property type="entry name" value="TspO/MBR protein"/>
    <property type="match status" value="1"/>
</dbReference>
<sequence>MRGLRAVRGTDAVVQIQQSCKPLLQTVFHVRSLSALQMYSLWDSKALTSFPPHSYASYLIWNDLGGCSSKAIIPLGLYGAQLALNWAWPPFFFSARNLKMALIDILCLDSLAIGTVCSWYRINKVAALLMVPYLGWLAMATCLTIRIWKDNPEQKTGKSE</sequence>
<accession>A0A2P4SRP5</accession>
<dbReference type="Proteomes" id="UP000237246">
    <property type="component" value="Unassembled WGS sequence"/>
</dbReference>
<dbReference type="Pfam" id="PF03073">
    <property type="entry name" value="TspO_MBR"/>
    <property type="match status" value="1"/>
</dbReference>
<keyword evidence="3 6" id="KW-0812">Transmembrane</keyword>
<dbReference type="PANTHER" id="PTHR10057:SF4">
    <property type="entry name" value="TRANSLOCATOR PROTEIN 2"/>
    <property type="match status" value="1"/>
</dbReference>
<keyword evidence="5 6" id="KW-0472">Membrane</keyword>
<gene>
    <name evidence="7" type="ORF">CIB84_009476</name>
</gene>
<dbReference type="InterPro" id="IPR038330">
    <property type="entry name" value="TspO/MBR-related_sf"/>
</dbReference>
<keyword evidence="8" id="KW-1185">Reference proteome</keyword>
<name>A0A2P4SRP5_BAMTH</name>
<organism evidence="7 8">
    <name type="scientific">Bambusicola thoracicus</name>
    <name type="common">Chinese bamboo-partridge</name>
    <name type="synonym">Perdix thoracica</name>
    <dbReference type="NCBI Taxonomy" id="9083"/>
    <lineage>
        <taxon>Eukaryota</taxon>
        <taxon>Metazoa</taxon>
        <taxon>Chordata</taxon>
        <taxon>Craniata</taxon>
        <taxon>Vertebrata</taxon>
        <taxon>Euteleostomi</taxon>
        <taxon>Archelosauria</taxon>
        <taxon>Archosauria</taxon>
        <taxon>Dinosauria</taxon>
        <taxon>Saurischia</taxon>
        <taxon>Theropoda</taxon>
        <taxon>Coelurosauria</taxon>
        <taxon>Aves</taxon>
        <taxon>Neognathae</taxon>
        <taxon>Galloanserae</taxon>
        <taxon>Galliformes</taxon>
        <taxon>Phasianidae</taxon>
        <taxon>Perdicinae</taxon>
        <taxon>Bambusicola</taxon>
    </lineage>
</organism>
<dbReference type="CDD" id="cd15904">
    <property type="entry name" value="TSPO_MBR"/>
    <property type="match status" value="1"/>
</dbReference>
<keyword evidence="4 6" id="KW-1133">Transmembrane helix</keyword>
<reference evidence="7 8" key="1">
    <citation type="submission" date="2018-01" db="EMBL/GenBank/DDBJ databases">
        <title>Comparison of the Chinese Bamboo Partridge and Red Junglefowl genome sequences highlights the importance of demography in genome evolution.</title>
        <authorList>
            <person name="Tiley G.P."/>
            <person name="Kimball R.T."/>
            <person name="Braun E.L."/>
            <person name="Burleigh J.G."/>
        </authorList>
    </citation>
    <scope>NUCLEOTIDE SEQUENCE [LARGE SCALE GENOMIC DNA]</scope>
    <source>
        <strain evidence="7">RTK389</strain>
        <tissue evidence="7">Blood</tissue>
    </source>
</reference>
<proteinExistence type="inferred from homology"/>
<evidence type="ECO:0000256" key="6">
    <source>
        <dbReference type="SAM" id="Phobius"/>
    </source>
</evidence>
<evidence type="ECO:0000256" key="4">
    <source>
        <dbReference type="ARBA" id="ARBA00022989"/>
    </source>
</evidence>